<keyword evidence="3 8" id="KW-0812">Transmembrane</keyword>
<evidence type="ECO:0000256" key="4">
    <source>
        <dbReference type="ARBA" id="ARBA00022847"/>
    </source>
</evidence>
<feature type="transmembrane region" description="Helical" evidence="8">
    <location>
        <begin position="79"/>
        <end position="101"/>
    </location>
</feature>
<keyword evidence="10" id="KW-1185">Reference proteome</keyword>
<dbReference type="SUPFAM" id="SSF118215">
    <property type="entry name" value="Proton glutamate symport protein"/>
    <property type="match status" value="1"/>
</dbReference>
<accession>A0AAW0Q2F1</accession>
<comment type="subcellular location">
    <subcellularLocation>
        <location evidence="1 8">Membrane</location>
        <topology evidence="1 8">Multi-pass membrane protein</topology>
    </subcellularLocation>
</comment>
<comment type="caution">
    <text evidence="9">The sequence shown here is derived from an EMBL/GenBank/DDBJ whole genome shotgun (WGS) entry which is preliminary data.</text>
</comment>
<feature type="transmembrane region" description="Helical" evidence="8">
    <location>
        <begin position="47"/>
        <end position="67"/>
    </location>
</feature>
<feature type="transmembrane region" description="Helical" evidence="8">
    <location>
        <begin position="363"/>
        <end position="385"/>
    </location>
</feature>
<dbReference type="InterPro" id="IPR036458">
    <property type="entry name" value="Na:dicarbo_symporter_sf"/>
</dbReference>
<name>A0AAW0Q2F1_9GOBI</name>
<proteinExistence type="inferred from homology"/>
<dbReference type="PROSITE" id="PS00714">
    <property type="entry name" value="NA_DICARBOXYL_SYMP_2"/>
    <property type="match status" value="1"/>
</dbReference>
<dbReference type="PRINTS" id="PR00173">
    <property type="entry name" value="EDTRNSPORT"/>
</dbReference>
<dbReference type="InterPro" id="IPR001991">
    <property type="entry name" value="Na-dicarboxylate_symporter"/>
</dbReference>
<dbReference type="InterPro" id="IPR050746">
    <property type="entry name" value="DAACS"/>
</dbReference>
<evidence type="ECO:0000256" key="6">
    <source>
        <dbReference type="ARBA" id="ARBA00023136"/>
    </source>
</evidence>
<comment type="similarity">
    <text evidence="8">Belongs to the dicarboxylate/amino acid:cation symporter (DAACS) (TC 2.A.23) family.</text>
</comment>
<evidence type="ECO:0000313" key="9">
    <source>
        <dbReference type="EMBL" id="KAK7945223.1"/>
    </source>
</evidence>
<dbReference type="EMBL" id="JBBPFD010000001">
    <property type="protein sequence ID" value="KAK7945223.1"/>
    <property type="molecule type" value="Genomic_DNA"/>
</dbReference>
<dbReference type="GO" id="GO:0005313">
    <property type="term" value="F:L-glutamate transmembrane transporter activity"/>
    <property type="evidence" value="ECO:0007669"/>
    <property type="project" value="TreeGrafter"/>
</dbReference>
<feature type="transmembrane region" description="Helical" evidence="8">
    <location>
        <begin position="7"/>
        <end position="27"/>
    </location>
</feature>
<feature type="transmembrane region" description="Helical" evidence="8">
    <location>
        <begin position="340"/>
        <end position="357"/>
    </location>
</feature>
<evidence type="ECO:0000256" key="8">
    <source>
        <dbReference type="RuleBase" id="RU361216"/>
    </source>
</evidence>
<sequence>MTCNGFIILTLSAVIAGVLLGFWLRTFSMTAQGVVYLSFPGELLMRVLQQMVLPLILSSLITGMSSLEKKVYSKIGLRALVYYVVTTVTAAFTGIALASIIQPGKLSRHSLMSSAENTDAQTADSFLDLIRNMFPSNLVEACFSKDETIPVAGSSDGFNILGLLVFCTAFGLVLGGMESKAQPLRDFFTCLNEAIMNLINKVQPVGIFFLLAGQILKIDNLEDISRGVAMYTLSVIVGLCIHSFVTLPLIYFIITRKNPFIFILGLLQALTTAFGTSSSSATLPVTFHCMEENHKMDKQVTRFMLPVGATMNMDGAALYEAVAALFIAQVNNIDFNSGQIIILSLIVTAASTGAAGIPQAGMVSMLIVLTSVGLPAEGISLLLLVDWLLDRLRTATNVLGDCVESEWFSICRDMNCKGQLTGGELPDIAQSSVQQLSQSMRRGACRGGASRSGERDWKNRISLDILLPTASRIRKLGSWSCSAPTCECKQTGAAVRRSPDITLH</sequence>
<keyword evidence="4 8" id="KW-0769">Symport</keyword>
<dbReference type="InterPro" id="IPR018107">
    <property type="entry name" value="Na-dicarboxylate_symporter_CS"/>
</dbReference>
<protein>
    <recommendedName>
        <fullName evidence="8">Amino acid transporter</fullName>
    </recommendedName>
</protein>
<keyword evidence="7" id="KW-0325">Glycoprotein</keyword>
<keyword evidence="6 8" id="KW-0472">Membrane</keyword>
<feature type="transmembrane region" description="Helical" evidence="8">
    <location>
        <begin position="261"/>
        <end position="283"/>
    </location>
</feature>
<dbReference type="Proteomes" id="UP001460270">
    <property type="component" value="Unassembled WGS sequence"/>
</dbReference>
<gene>
    <name evidence="9" type="ORF">WMY93_000951</name>
</gene>
<evidence type="ECO:0000256" key="1">
    <source>
        <dbReference type="ARBA" id="ARBA00004141"/>
    </source>
</evidence>
<dbReference type="GO" id="GO:0005886">
    <property type="term" value="C:plasma membrane"/>
    <property type="evidence" value="ECO:0007669"/>
    <property type="project" value="TreeGrafter"/>
</dbReference>
<evidence type="ECO:0000256" key="7">
    <source>
        <dbReference type="ARBA" id="ARBA00023180"/>
    </source>
</evidence>
<organism evidence="9 10">
    <name type="scientific">Mugilogobius chulae</name>
    <name type="common">yellowstripe goby</name>
    <dbReference type="NCBI Taxonomy" id="88201"/>
    <lineage>
        <taxon>Eukaryota</taxon>
        <taxon>Metazoa</taxon>
        <taxon>Chordata</taxon>
        <taxon>Craniata</taxon>
        <taxon>Vertebrata</taxon>
        <taxon>Euteleostomi</taxon>
        <taxon>Actinopterygii</taxon>
        <taxon>Neopterygii</taxon>
        <taxon>Teleostei</taxon>
        <taxon>Neoteleostei</taxon>
        <taxon>Acanthomorphata</taxon>
        <taxon>Gobiaria</taxon>
        <taxon>Gobiiformes</taxon>
        <taxon>Gobioidei</taxon>
        <taxon>Gobiidae</taxon>
        <taxon>Gobionellinae</taxon>
        <taxon>Mugilogobius</taxon>
    </lineage>
</organism>
<evidence type="ECO:0000256" key="2">
    <source>
        <dbReference type="ARBA" id="ARBA00022448"/>
    </source>
</evidence>
<keyword evidence="2 8" id="KW-0813">Transport</keyword>
<reference evidence="10" key="1">
    <citation type="submission" date="2024-04" db="EMBL/GenBank/DDBJ databases">
        <title>Salinicola lusitanus LLJ914,a marine bacterium isolated from the Okinawa Trough.</title>
        <authorList>
            <person name="Li J."/>
        </authorList>
    </citation>
    <scope>NUCLEOTIDE SEQUENCE [LARGE SCALE GENOMIC DNA]</scope>
</reference>
<feature type="transmembrane region" description="Helical" evidence="8">
    <location>
        <begin position="158"/>
        <end position="177"/>
    </location>
</feature>
<dbReference type="AlphaFoldDB" id="A0AAW0Q2F1"/>
<dbReference type="PANTHER" id="PTHR11958">
    <property type="entry name" value="SODIUM/DICARBOXYLATE SYMPORTER-RELATED"/>
    <property type="match status" value="1"/>
</dbReference>
<feature type="transmembrane region" description="Helical" evidence="8">
    <location>
        <begin position="303"/>
        <end position="328"/>
    </location>
</feature>
<keyword evidence="5 8" id="KW-1133">Transmembrane helix</keyword>
<dbReference type="Gene3D" id="1.10.3860.10">
    <property type="entry name" value="Sodium:dicarboxylate symporter"/>
    <property type="match status" value="1"/>
</dbReference>
<feature type="transmembrane region" description="Helical" evidence="8">
    <location>
        <begin position="198"/>
        <end position="216"/>
    </location>
</feature>
<dbReference type="PANTHER" id="PTHR11958:SF67">
    <property type="entry name" value="EXCITATORY AMINO ACID TRANSPORTER 4"/>
    <property type="match status" value="1"/>
</dbReference>
<feature type="transmembrane region" description="Helical" evidence="8">
    <location>
        <begin position="228"/>
        <end position="254"/>
    </location>
</feature>
<evidence type="ECO:0000256" key="3">
    <source>
        <dbReference type="ARBA" id="ARBA00022692"/>
    </source>
</evidence>
<evidence type="ECO:0000313" key="10">
    <source>
        <dbReference type="Proteomes" id="UP001460270"/>
    </source>
</evidence>
<evidence type="ECO:0000256" key="5">
    <source>
        <dbReference type="ARBA" id="ARBA00022989"/>
    </source>
</evidence>
<dbReference type="GO" id="GO:0015501">
    <property type="term" value="F:glutamate:sodium symporter activity"/>
    <property type="evidence" value="ECO:0007669"/>
    <property type="project" value="TreeGrafter"/>
</dbReference>
<dbReference type="Pfam" id="PF00375">
    <property type="entry name" value="SDF"/>
    <property type="match status" value="1"/>
</dbReference>
<dbReference type="GO" id="GO:0015175">
    <property type="term" value="F:neutral L-amino acid transmembrane transporter activity"/>
    <property type="evidence" value="ECO:0007669"/>
    <property type="project" value="TreeGrafter"/>
</dbReference>